<keyword evidence="3" id="KW-0375">Hydrogen ion transport</keyword>
<proteinExistence type="predicted"/>
<accession>A0A1H9AM50</accession>
<evidence type="ECO:0000256" key="4">
    <source>
        <dbReference type="ARBA" id="ARBA00023065"/>
    </source>
</evidence>
<comment type="subcellular location">
    <subcellularLocation>
        <location evidence="1">Membrane</location>
    </subcellularLocation>
</comment>
<evidence type="ECO:0000256" key="3">
    <source>
        <dbReference type="ARBA" id="ARBA00022781"/>
    </source>
</evidence>
<dbReference type="STRING" id="89093.SAMN04488558_10217"/>
<organism evidence="7 8">
    <name type="scientific">Ignavigranum ruoffiae</name>
    <dbReference type="NCBI Taxonomy" id="89093"/>
    <lineage>
        <taxon>Bacteria</taxon>
        <taxon>Bacillati</taxon>
        <taxon>Bacillota</taxon>
        <taxon>Bacilli</taxon>
        <taxon>Lactobacillales</taxon>
        <taxon>Aerococcaceae</taxon>
        <taxon>Ignavigranum</taxon>
    </lineage>
</organism>
<dbReference type="GO" id="GO:0046933">
    <property type="term" value="F:proton-transporting ATP synthase activity, rotational mechanism"/>
    <property type="evidence" value="ECO:0007669"/>
    <property type="project" value="InterPro"/>
</dbReference>
<keyword evidence="6" id="KW-0066">ATP synthesis</keyword>
<sequence>MRSSIKKKVKQHQDVLTIRSAVPLLEEERQQIIQIVSKNTDKNYDKIVSIIDPRLICGVSVKSDSIGFEYSGRRIINEMVDEIKQSKEISSMVDEISSQS</sequence>
<keyword evidence="8" id="KW-1185">Reference proteome</keyword>
<evidence type="ECO:0000256" key="1">
    <source>
        <dbReference type="ARBA" id="ARBA00004370"/>
    </source>
</evidence>
<name>A0A1H9AM50_9LACT</name>
<evidence type="ECO:0000313" key="8">
    <source>
        <dbReference type="Proteomes" id="UP000198833"/>
    </source>
</evidence>
<evidence type="ECO:0000256" key="6">
    <source>
        <dbReference type="ARBA" id="ARBA00023310"/>
    </source>
</evidence>
<dbReference type="EMBL" id="FOEN01000002">
    <property type="protein sequence ID" value="SEP77645.1"/>
    <property type="molecule type" value="Genomic_DNA"/>
</dbReference>
<evidence type="ECO:0000256" key="5">
    <source>
        <dbReference type="ARBA" id="ARBA00023136"/>
    </source>
</evidence>
<dbReference type="OrthoDB" id="2139371at2"/>
<keyword evidence="4" id="KW-0406">Ion transport</keyword>
<dbReference type="AlphaFoldDB" id="A0A1H9AM50"/>
<evidence type="ECO:0000313" key="7">
    <source>
        <dbReference type="EMBL" id="SEP77645.1"/>
    </source>
</evidence>
<dbReference type="GO" id="GO:0016020">
    <property type="term" value="C:membrane"/>
    <property type="evidence" value="ECO:0007669"/>
    <property type="project" value="UniProtKB-SubCell"/>
</dbReference>
<protein>
    <submittedName>
        <fullName evidence="7">ATP synthase delta (OSCP) subunit</fullName>
    </submittedName>
</protein>
<dbReference type="Proteomes" id="UP000198833">
    <property type="component" value="Unassembled WGS sequence"/>
</dbReference>
<dbReference type="Pfam" id="PF00213">
    <property type="entry name" value="OSCP"/>
    <property type="match status" value="1"/>
</dbReference>
<gene>
    <name evidence="7" type="ORF">SAMN04488558_10217</name>
</gene>
<dbReference type="InterPro" id="IPR000711">
    <property type="entry name" value="ATPase_OSCP/dsu"/>
</dbReference>
<evidence type="ECO:0000256" key="2">
    <source>
        <dbReference type="ARBA" id="ARBA00022448"/>
    </source>
</evidence>
<reference evidence="7 8" key="1">
    <citation type="submission" date="2016-10" db="EMBL/GenBank/DDBJ databases">
        <authorList>
            <person name="de Groot N.N."/>
        </authorList>
    </citation>
    <scope>NUCLEOTIDE SEQUENCE [LARGE SCALE GENOMIC DNA]</scope>
    <source>
        <strain evidence="7 8">DSM 15695</strain>
    </source>
</reference>
<keyword evidence="5" id="KW-0472">Membrane</keyword>
<keyword evidence="2" id="KW-0813">Transport</keyword>
<dbReference type="RefSeq" id="WP_092570338.1">
    <property type="nucleotide sequence ID" value="NZ_FOEN01000002.1"/>
</dbReference>